<comment type="caution">
    <text evidence="3">The sequence shown here is derived from an EMBL/GenBank/DDBJ whole genome shotgun (WGS) entry which is preliminary data.</text>
</comment>
<feature type="coiled-coil region" evidence="1">
    <location>
        <begin position="443"/>
        <end position="470"/>
    </location>
</feature>
<gene>
    <name evidence="3" type="ORF">TrVE_jg7960</name>
</gene>
<keyword evidence="1" id="KW-0175">Coiled coil</keyword>
<feature type="compositionally biased region" description="Basic and acidic residues" evidence="2">
    <location>
        <begin position="563"/>
        <end position="572"/>
    </location>
</feature>
<sequence length="651" mass="72195">MPKSIQLDPVTAARMRSAREWNDVNKINAARVPECVTLNDPSVNPTPLPAVITSKVRDGAEVVLPNVVAAQAAPPAAHAPVVPTSRPCVLVNLTSLFGFAPSIIKNSVYTSQLETFRSQVTKTLEENWEFGIEELFELEVAMHCEEILADATMGSMPSECQISLPYPKTIEKRKGGGGGGEVEEEVDVFDVDKVWSDLCQPTEFNTVNRLGFMVRRGNKGLLWKMDMMAAIETIAEKEWENTARRRQLLELKKWRLQERPEKLEKLYEIRDVFEKRRDAARVKLMQVKEKRVSNSDVDLQGVDLAGEDFAFKKYQIGEDEDDSAKWTEGGGGGGLGLGGVEGDEDGAWTDSDDGSSGGESADYECDDEDGNGKINEERMRLRAGASRRREERRKKKKEQVEEMRMQAVRQKAEKLAGEEMKKKRAIAEEKSKTEEEKLCEVLVKQLEDRLEKIDEILENLQEEEWEEEEEGEGLIDDILLKGGERSERGEGAVKIEQMGLLDRIVGGVLNIQPMESGASKEEHFKKIRALHEEIKDEWKDEFGRLPPDDCIGVGGKGSSGGGGREESVDVRGDGWGGDDDEVGGGGDPEEHLVGVTKTKTEGGGEIGSGLECWEDGVEEEEEEEEEEELVVSTPMQVKIGGKGLRPGGRAM</sequence>
<protein>
    <submittedName>
        <fullName evidence="3">Uncharacterized protein</fullName>
    </submittedName>
</protein>
<evidence type="ECO:0000313" key="3">
    <source>
        <dbReference type="EMBL" id="GMH48754.1"/>
    </source>
</evidence>
<organism evidence="3 4">
    <name type="scientific">Triparma verrucosa</name>
    <dbReference type="NCBI Taxonomy" id="1606542"/>
    <lineage>
        <taxon>Eukaryota</taxon>
        <taxon>Sar</taxon>
        <taxon>Stramenopiles</taxon>
        <taxon>Ochrophyta</taxon>
        <taxon>Bolidophyceae</taxon>
        <taxon>Parmales</taxon>
        <taxon>Triparmaceae</taxon>
        <taxon>Triparma</taxon>
    </lineage>
</organism>
<reference evidence="4" key="1">
    <citation type="journal article" date="2023" name="Commun. Biol.">
        <title>Genome analysis of Parmales, the sister group of diatoms, reveals the evolutionary specialization of diatoms from phago-mixotrophs to photoautotrophs.</title>
        <authorList>
            <person name="Ban H."/>
            <person name="Sato S."/>
            <person name="Yoshikawa S."/>
            <person name="Yamada K."/>
            <person name="Nakamura Y."/>
            <person name="Ichinomiya M."/>
            <person name="Sato N."/>
            <person name="Blanc-Mathieu R."/>
            <person name="Endo H."/>
            <person name="Kuwata A."/>
            <person name="Ogata H."/>
        </authorList>
    </citation>
    <scope>NUCLEOTIDE SEQUENCE [LARGE SCALE GENOMIC DNA]</scope>
    <source>
        <strain evidence="4">NIES 3699</strain>
    </source>
</reference>
<dbReference type="Proteomes" id="UP001165160">
    <property type="component" value="Unassembled WGS sequence"/>
</dbReference>
<dbReference type="EMBL" id="BRXX01000586">
    <property type="protein sequence ID" value="GMH48754.1"/>
    <property type="molecule type" value="Genomic_DNA"/>
</dbReference>
<evidence type="ECO:0000313" key="4">
    <source>
        <dbReference type="Proteomes" id="UP001165160"/>
    </source>
</evidence>
<evidence type="ECO:0000256" key="1">
    <source>
        <dbReference type="SAM" id="Coils"/>
    </source>
</evidence>
<proteinExistence type="predicted"/>
<feature type="compositionally biased region" description="Gly residues" evidence="2">
    <location>
        <begin position="552"/>
        <end position="562"/>
    </location>
</feature>
<keyword evidence="4" id="KW-1185">Reference proteome</keyword>
<feature type="compositionally biased region" description="Basic and acidic residues" evidence="2">
    <location>
        <begin position="370"/>
        <end position="380"/>
    </location>
</feature>
<feature type="compositionally biased region" description="Gly residues" evidence="2">
    <location>
        <begin position="640"/>
        <end position="651"/>
    </location>
</feature>
<feature type="compositionally biased region" description="Gly residues" evidence="2">
    <location>
        <begin position="328"/>
        <end position="340"/>
    </location>
</feature>
<feature type="compositionally biased region" description="Acidic residues" evidence="2">
    <location>
        <begin position="612"/>
        <end position="629"/>
    </location>
</feature>
<name>A0A9W7DM69_9STRA</name>
<dbReference type="AlphaFoldDB" id="A0A9W7DM69"/>
<feature type="region of interest" description="Disordered" evidence="2">
    <location>
        <begin position="320"/>
        <end position="430"/>
    </location>
</feature>
<accession>A0A9W7DM69</accession>
<feature type="compositionally biased region" description="Basic and acidic residues" evidence="2">
    <location>
        <begin position="398"/>
        <end position="430"/>
    </location>
</feature>
<evidence type="ECO:0000256" key="2">
    <source>
        <dbReference type="SAM" id="MobiDB-lite"/>
    </source>
</evidence>
<feature type="compositionally biased region" description="Basic and acidic residues" evidence="2">
    <location>
        <begin position="588"/>
        <end position="602"/>
    </location>
</feature>
<feature type="compositionally biased region" description="Acidic residues" evidence="2">
    <location>
        <begin position="341"/>
        <end position="353"/>
    </location>
</feature>
<feature type="region of interest" description="Disordered" evidence="2">
    <location>
        <begin position="549"/>
        <end position="651"/>
    </location>
</feature>